<dbReference type="NCBIfam" id="TIGR01163">
    <property type="entry name" value="rpe"/>
    <property type="match status" value="1"/>
</dbReference>
<dbReference type="EMBL" id="BMOK01000005">
    <property type="protein sequence ID" value="GGL52801.1"/>
    <property type="molecule type" value="Genomic_DNA"/>
</dbReference>
<evidence type="ECO:0000256" key="8">
    <source>
        <dbReference type="ARBA" id="ARBA00022723"/>
    </source>
</evidence>
<evidence type="ECO:0000256" key="5">
    <source>
        <dbReference type="ARBA" id="ARBA00001954"/>
    </source>
</evidence>
<feature type="binding site" evidence="10 14">
    <location>
        <position position="7"/>
    </location>
    <ligand>
        <name>substrate</name>
    </ligand>
</feature>
<feature type="binding site" evidence="10 13">
    <location>
        <position position="34"/>
    </location>
    <ligand>
        <name>a divalent metal cation</name>
        <dbReference type="ChEBI" id="CHEBI:60240"/>
    </ligand>
</feature>
<dbReference type="HAMAP" id="MF_02227">
    <property type="entry name" value="RPE"/>
    <property type="match status" value="1"/>
</dbReference>
<evidence type="ECO:0000256" key="9">
    <source>
        <dbReference type="ARBA" id="ARBA00023235"/>
    </source>
</evidence>
<dbReference type="GO" id="GO:0046872">
    <property type="term" value="F:metal ion binding"/>
    <property type="evidence" value="ECO:0007669"/>
    <property type="project" value="UniProtKB-UniRule"/>
</dbReference>
<dbReference type="PROSITE" id="PS01086">
    <property type="entry name" value="RIBUL_P_3_EPIMER_2"/>
    <property type="match status" value="1"/>
</dbReference>
<feature type="binding site" evidence="10 14">
    <location>
        <begin position="196"/>
        <end position="197"/>
    </location>
    <ligand>
        <name>substrate</name>
    </ligand>
</feature>
<feature type="binding site" evidence="10">
    <location>
        <begin position="174"/>
        <end position="176"/>
    </location>
    <ligand>
        <name>substrate</name>
    </ligand>
</feature>
<feature type="binding site" evidence="10 13">
    <location>
        <position position="174"/>
    </location>
    <ligand>
        <name>a divalent metal cation</name>
        <dbReference type="ChEBI" id="CHEBI:60240"/>
    </ligand>
</feature>
<keyword evidence="13" id="KW-0170">Cobalt</keyword>
<dbReference type="PIRSF" id="PIRSF001461">
    <property type="entry name" value="RPE"/>
    <property type="match status" value="1"/>
</dbReference>
<dbReference type="InterPro" id="IPR000056">
    <property type="entry name" value="Ribul_P_3_epim-like"/>
</dbReference>
<feature type="active site" description="Proton acceptor" evidence="10 12">
    <location>
        <position position="34"/>
    </location>
</feature>
<dbReference type="InterPro" id="IPR011060">
    <property type="entry name" value="RibuloseP-bd_barrel"/>
</dbReference>
<proteinExistence type="inferred from homology"/>
<dbReference type="RefSeq" id="WP_188802570.1">
    <property type="nucleotide sequence ID" value="NZ_BMOK01000005.1"/>
</dbReference>
<evidence type="ECO:0000256" key="11">
    <source>
        <dbReference type="PIRNR" id="PIRNR001461"/>
    </source>
</evidence>
<dbReference type="PROSITE" id="PS01085">
    <property type="entry name" value="RIBUL_P_3_EPIMER_1"/>
    <property type="match status" value="1"/>
</dbReference>
<comment type="cofactor">
    <cofactor evidence="4">
        <name>Zn(2+)</name>
        <dbReference type="ChEBI" id="CHEBI:29105"/>
    </cofactor>
</comment>
<dbReference type="Proteomes" id="UP000654670">
    <property type="component" value="Unassembled WGS sequence"/>
</dbReference>
<evidence type="ECO:0000256" key="12">
    <source>
        <dbReference type="PIRSR" id="PIRSR001461-1"/>
    </source>
</evidence>
<keyword evidence="13" id="KW-0464">Manganese</keyword>
<keyword evidence="10 11" id="KW-0119">Carbohydrate metabolism</keyword>
<comment type="function">
    <text evidence="10">Catalyzes the reversible epimerization of D-ribulose 5-phosphate to D-xylulose 5-phosphate.</text>
</comment>
<dbReference type="Pfam" id="PF00834">
    <property type="entry name" value="Ribul_P_3_epim"/>
    <property type="match status" value="1"/>
</dbReference>
<dbReference type="EC" id="5.1.3.1" evidence="7 10"/>
<dbReference type="AlphaFoldDB" id="A0A917S2C7"/>
<keyword evidence="13" id="KW-0862">Zinc</keyword>
<comment type="cofactor">
    <cofactor evidence="2">
        <name>Mn(2+)</name>
        <dbReference type="ChEBI" id="CHEBI:29035"/>
    </cofactor>
</comment>
<dbReference type="PANTHER" id="PTHR11749">
    <property type="entry name" value="RIBULOSE-5-PHOSPHATE-3-EPIMERASE"/>
    <property type="match status" value="1"/>
</dbReference>
<evidence type="ECO:0000256" key="2">
    <source>
        <dbReference type="ARBA" id="ARBA00001936"/>
    </source>
</evidence>
<keyword evidence="9 10" id="KW-0413">Isomerase</keyword>
<reference evidence="15" key="2">
    <citation type="submission" date="2020-09" db="EMBL/GenBank/DDBJ databases">
        <authorList>
            <person name="Sun Q."/>
            <person name="Ohkuma M."/>
        </authorList>
    </citation>
    <scope>NUCLEOTIDE SEQUENCE</scope>
    <source>
        <strain evidence="15">JCM 15325</strain>
    </source>
</reference>
<feature type="active site" description="Proton donor" evidence="10 12">
    <location>
        <position position="174"/>
    </location>
</feature>
<comment type="catalytic activity">
    <reaction evidence="1 10 11">
        <text>D-ribulose 5-phosphate = D-xylulose 5-phosphate</text>
        <dbReference type="Rhea" id="RHEA:13677"/>
        <dbReference type="ChEBI" id="CHEBI:57737"/>
        <dbReference type="ChEBI" id="CHEBI:58121"/>
        <dbReference type="EC" id="5.1.3.1"/>
    </reaction>
</comment>
<feature type="binding site" evidence="10 13">
    <location>
        <position position="65"/>
    </location>
    <ligand>
        <name>a divalent metal cation</name>
        <dbReference type="ChEBI" id="CHEBI:60240"/>
    </ligand>
</feature>
<feature type="binding site" evidence="14">
    <location>
        <position position="176"/>
    </location>
    <ligand>
        <name>substrate</name>
    </ligand>
</feature>
<name>A0A917S2C7_9BACL</name>
<keyword evidence="16" id="KW-1185">Reference proteome</keyword>
<dbReference type="SUPFAM" id="SSF51366">
    <property type="entry name" value="Ribulose-phoshate binding barrel"/>
    <property type="match status" value="1"/>
</dbReference>
<dbReference type="Gene3D" id="3.20.20.70">
    <property type="entry name" value="Aldolase class I"/>
    <property type="match status" value="1"/>
</dbReference>
<comment type="cofactor">
    <cofactor evidence="10 13">
        <name>a divalent metal cation</name>
        <dbReference type="ChEBI" id="CHEBI:60240"/>
    </cofactor>
    <text evidence="10 13">Binds 1 divalent metal cation per subunit.</text>
</comment>
<feature type="binding site" evidence="10 13">
    <location>
        <position position="32"/>
    </location>
    <ligand>
        <name>a divalent metal cation</name>
        <dbReference type="ChEBI" id="CHEBI:60240"/>
    </ligand>
</feature>
<evidence type="ECO:0000313" key="16">
    <source>
        <dbReference type="Proteomes" id="UP000654670"/>
    </source>
</evidence>
<comment type="caution">
    <text evidence="15">The sequence shown here is derived from an EMBL/GenBank/DDBJ whole genome shotgun (WGS) entry which is preliminary data.</text>
</comment>
<evidence type="ECO:0000256" key="7">
    <source>
        <dbReference type="ARBA" id="ARBA00013188"/>
    </source>
</evidence>
<dbReference type="GO" id="GO:0005737">
    <property type="term" value="C:cytoplasm"/>
    <property type="evidence" value="ECO:0007669"/>
    <property type="project" value="UniProtKB-ARBA"/>
</dbReference>
<feature type="binding site" evidence="10 14">
    <location>
        <position position="65"/>
    </location>
    <ligand>
        <name>substrate</name>
    </ligand>
</feature>
<dbReference type="GO" id="GO:0019323">
    <property type="term" value="P:pentose catabolic process"/>
    <property type="evidence" value="ECO:0007669"/>
    <property type="project" value="UniProtKB-UniRule"/>
</dbReference>
<evidence type="ECO:0000313" key="15">
    <source>
        <dbReference type="EMBL" id="GGL52801.1"/>
    </source>
</evidence>
<dbReference type="GO" id="GO:0004750">
    <property type="term" value="F:D-ribulose-phosphate 3-epimerase activity"/>
    <property type="evidence" value="ECO:0007669"/>
    <property type="project" value="UniProtKB-UniRule"/>
</dbReference>
<sequence length="217" mass="23223">MKKIAPSILSADFSKLAAEVAEVEQAGADYLHIDVMDGHFVPNVTFGPNVIQSLRPCTRLPLDVHLMMTNPENYIEAFAKAGADIISVHAETCPHLHRVLQLIHTSGARAGVVLNPATPVSALEYVMDSTDLILIMTVNPGFGGQTFIPGMIDKIRQTRDLIANQSRPIEIEVDGGINGETAKSCADAGADVFVAGSFIFGKKDRAQAVQSLRSALS</sequence>
<evidence type="ECO:0000256" key="1">
    <source>
        <dbReference type="ARBA" id="ARBA00001782"/>
    </source>
</evidence>
<dbReference type="GO" id="GO:0006098">
    <property type="term" value="P:pentose-phosphate shunt"/>
    <property type="evidence" value="ECO:0007669"/>
    <property type="project" value="UniProtKB-UniRule"/>
</dbReference>
<dbReference type="InterPro" id="IPR013785">
    <property type="entry name" value="Aldolase_TIM"/>
</dbReference>
<dbReference type="CDD" id="cd00429">
    <property type="entry name" value="RPE"/>
    <property type="match status" value="1"/>
</dbReference>
<evidence type="ECO:0000256" key="3">
    <source>
        <dbReference type="ARBA" id="ARBA00001941"/>
    </source>
</evidence>
<dbReference type="NCBIfam" id="NF004076">
    <property type="entry name" value="PRK05581.1-4"/>
    <property type="match status" value="1"/>
</dbReference>
<dbReference type="FunFam" id="3.20.20.70:FF:000004">
    <property type="entry name" value="Ribulose-phosphate 3-epimerase"/>
    <property type="match status" value="1"/>
</dbReference>
<keyword evidence="8 10" id="KW-0479">Metal-binding</keyword>
<feature type="binding site" evidence="10 14">
    <location>
        <begin position="141"/>
        <end position="144"/>
    </location>
    <ligand>
        <name>substrate</name>
    </ligand>
</feature>
<comment type="pathway">
    <text evidence="10">Carbohydrate degradation.</text>
</comment>
<evidence type="ECO:0000256" key="10">
    <source>
        <dbReference type="HAMAP-Rule" id="MF_02227"/>
    </source>
</evidence>
<comment type="similarity">
    <text evidence="6 10 11">Belongs to the ribulose-phosphate 3-epimerase family.</text>
</comment>
<gene>
    <name evidence="10 15" type="primary">rpe</name>
    <name evidence="15" type="ORF">GCM10007968_16000</name>
</gene>
<evidence type="ECO:0000256" key="13">
    <source>
        <dbReference type="PIRSR" id="PIRSR001461-2"/>
    </source>
</evidence>
<accession>A0A917S2C7</accession>
<protein>
    <recommendedName>
        <fullName evidence="7 10">Ribulose-phosphate 3-epimerase</fullName>
        <ecNumber evidence="7 10">5.1.3.1</ecNumber>
    </recommendedName>
</protein>
<reference evidence="15" key="1">
    <citation type="journal article" date="2014" name="Int. J. Syst. Evol. Microbiol.">
        <title>Complete genome sequence of Corynebacterium casei LMG S-19264T (=DSM 44701T), isolated from a smear-ripened cheese.</title>
        <authorList>
            <consortium name="US DOE Joint Genome Institute (JGI-PGF)"/>
            <person name="Walter F."/>
            <person name="Albersmeier A."/>
            <person name="Kalinowski J."/>
            <person name="Ruckert C."/>
        </authorList>
    </citation>
    <scope>NUCLEOTIDE SEQUENCE</scope>
    <source>
        <strain evidence="15">JCM 15325</strain>
    </source>
</reference>
<evidence type="ECO:0000256" key="4">
    <source>
        <dbReference type="ARBA" id="ARBA00001947"/>
    </source>
</evidence>
<organism evidence="15 16">
    <name type="scientific">Sporolactobacillus putidus</name>
    <dbReference type="NCBI Taxonomy" id="492735"/>
    <lineage>
        <taxon>Bacteria</taxon>
        <taxon>Bacillati</taxon>
        <taxon>Bacillota</taxon>
        <taxon>Bacilli</taxon>
        <taxon>Bacillales</taxon>
        <taxon>Sporolactobacillaceae</taxon>
        <taxon>Sporolactobacillus</taxon>
    </lineage>
</organism>
<comment type="cofactor">
    <cofactor evidence="3">
        <name>Co(2+)</name>
        <dbReference type="ChEBI" id="CHEBI:48828"/>
    </cofactor>
</comment>
<dbReference type="InterPro" id="IPR026019">
    <property type="entry name" value="Ribul_P_3_epim"/>
</dbReference>
<comment type="cofactor">
    <cofactor evidence="5">
        <name>Fe(2+)</name>
        <dbReference type="ChEBI" id="CHEBI:29033"/>
    </cofactor>
</comment>
<evidence type="ECO:0000256" key="6">
    <source>
        <dbReference type="ARBA" id="ARBA00009541"/>
    </source>
</evidence>
<evidence type="ECO:0000256" key="14">
    <source>
        <dbReference type="PIRSR" id="PIRSR001461-3"/>
    </source>
</evidence>